<feature type="compositionally biased region" description="Low complexity" evidence="9">
    <location>
        <begin position="106"/>
        <end position="120"/>
    </location>
</feature>
<evidence type="ECO:0000256" key="3">
    <source>
        <dbReference type="ARBA" id="ARBA00005348"/>
    </source>
</evidence>
<sequence>MAALKGLIDSECGQTNPLIKLSQFYARDNSLVTQSSNIGDATIDDLVNEYYLNQTQSTADNHQMPLAAPCTFHFEGLLSGLRLSDDTNATEDRFISPIKNDTFPDIQSSPTTKTTSSITSPQTANVAATSLFISNSNSAVIHPPHSSYSSMQLPQSSSSSSPYSLQQQSSNIFQQDDRTFDSQAILPKSSSSSSTPFSSTQEQQPSSFLLPNNIDLMQQEQWMSQPYWNGQTAYINPLSSSYLNNTSFIHPEQPQQENSILSTNKIKAFDNDTVNTAQNILSLLNQETPFSDTEFKSYVEQLAGEVNSSNSTDKIINREISSLNTSQNEQQQLQPIQEKEKQDSLVQNWIDEFAKQANDQGQKQDENNVWNNTQSTWQNEWADSTLSADQTRAAQSWLDDFIQSVDPYSEYKFSKNNLFMEHINPYEEGLKRLREQDIVNAVLLFEAAVQKNPQHADAWLYLGITQSENEQDGPGICALKKCIEIDSKNLQAYLTLASCYANELMTNEALDSLRKWLSYNEKYSFLLKSEATTSDETKRSTDILDESAFEELQELFLQAVSLPYFSHEIDPDLQVCLGILFYLPGDYDKAAECYNTAVHGKPDDPLLWNKLGAALANGGQSDKAVEAYYRALNLSPRFVRARYNLGISCFNLSEYKQAIEHFLTALKQQSEGIGPQGQIAQMSENIWRTLAVALDHMNRTDLDDCIQTKNLQKLIEVFGIE</sequence>
<evidence type="ECO:0000256" key="1">
    <source>
        <dbReference type="ARBA" id="ARBA00004275"/>
    </source>
</evidence>
<dbReference type="Gene3D" id="1.25.40.10">
    <property type="entry name" value="Tetratricopeptide repeat domain"/>
    <property type="match status" value="1"/>
</dbReference>
<keyword evidence="7" id="KW-0576">Peroxisome</keyword>
<gene>
    <name evidence="10" type="ORF">GPM918_LOCUS7438</name>
    <name evidence="11" type="ORF">SRO942_LOCUS7438</name>
</gene>
<dbReference type="Proteomes" id="UP000681722">
    <property type="component" value="Unassembled WGS sequence"/>
</dbReference>
<feature type="compositionally biased region" description="Low complexity" evidence="9">
    <location>
        <begin position="146"/>
        <end position="170"/>
    </location>
</feature>
<feature type="region of interest" description="Disordered" evidence="9">
    <location>
        <begin position="95"/>
        <end position="120"/>
    </location>
</feature>
<dbReference type="Pfam" id="PF13414">
    <property type="entry name" value="TPR_11"/>
    <property type="match status" value="1"/>
</dbReference>
<organism evidence="10 12">
    <name type="scientific">Didymodactylos carnosus</name>
    <dbReference type="NCBI Taxonomy" id="1234261"/>
    <lineage>
        <taxon>Eukaryota</taxon>
        <taxon>Metazoa</taxon>
        <taxon>Spiralia</taxon>
        <taxon>Gnathifera</taxon>
        <taxon>Rotifera</taxon>
        <taxon>Eurotatoria</taxon>
        <taxon>Bdelloidea</taxon>
        <taxon>Philodinida</taxon>
        <taxon>Philodinidae</taxon>
        <taxon>Didymodactylos</taxon>
    </lineage>
</organism>
<dbReference type="GO" id="GO:0005052">
    <property type="term" value="F:peroxisome matrix targeting signal-1 binding"/>
    <property type="evidence" value="ECO:0007669"/>
    <property type="project" value="TreeGrafter"/>
</dbReference>
<accession>A0A813XSQ6</accession>
<keyword evidence="6 8" id="KW-0802">TPR repeat</keyword>
<dbReference type="PROSITE" id="PS50005">
    <property type="entry name" value="TPR"/>
    <property type="match status" value="3"/>
</dbReference>
<keyword evidence="4" id="KW-0963">Cytoplasm</keyword>
<evidence type="ECO:0000256" key="8">
    <source>
        <dbReference type="PROSITE-ProRule" id="PRU00339"/>
    </source>
</evidence>
<keyword evidence="5" id="KW-0677">Repeat</keyword>
<feature type="region of interest" description="Disordered" evidence="9">
    <location>
        <begin position="186"/>
        <end position="206"/>
    </location>
</feature>
<name>A0A813XSQ6_9BILA</name>
<evidence type="ECO:0000256" key="2">
    <source>
        <dbReference type="ARBA" id="ARBA00004496"/>
    </source>
</evidence>
<dbReference type="SUPFAM" id="SSF48452">
    <property type="entry name" value="TPR-like"/>
    <property type="match status" value="1"/>
</dbReference>
<dbReference type="PANTHER" id="PTHR10130:SF0">
    <property type="entry name" value="GH08708P"/>
    <property type="match status" value="1"/>
</dbReference>
<feature type="region of interest" description="Disordered" evidence="9">
    <location>
        <begin position="144"/>
        <end position="170"/>
    </location>
</feature>
<dbReference type="Proteomes" id="UP000663829">
    <property type="component" value="Unassembled WGS sequence"/>
</dbReference>
<feature type="repeat" description="TPR" evidence="8">
    <location>
        <begin position="571"/>
        <end position="604"/>
    </location>
</feature>
<proteinExistence type="inferred from homology"/>
<evidence type="ECO:0000313" key="11">
    <source>
        <dbReference type="EMBL" id="CAF3664302.1"/>
    </source>
</evidence>
<dbReference type="InterPro" id="IPR019734">
    <property type="entry name" value="TPR_rpt"/>
</dbReference>
<evidence type="ECO:0008006" key="13">
    <source>
        <dbReference type="Google" id="ProtNLM"/>
    </source>
</evidence>
<reference evidence="10" key="1">
    <citation type="submission" date="2021-02" db="EMBL/GenBank/DDBJ databases">
        <authorList>
            <person name="Nowell W R."/>
        </authorList>
    </citation>
    <scope>NUCLEOTIDE SEQUENCE</scope>
</reference>
<evidence type="ECO:0000313" key="10">
    <source>
        <dbReference type="EMBL" id="CAF0877646.1"/>
    </source>
</evidence>
<comment type="caution">
    <text evidence="10">The sequence shown here is derived from an EMBL/GenBank/DDBJ whole genome shotgun (WGS) entry which is preliminary data.</text>
</comment>
<dbReference type="InterPro" id="IPR024111">
    <property type="entry name" value="PEX5/PEX5L"/>
</dbReference>
<dbReference type="GO" id="GO:0016560">
    <property type="term" value="P:protein import into peroxisome matrix, docking"/>
    <property type="evidence" value="ECO:0007669"/>
    <property type="project" value="TreeGrafter"/>
</dbReference>
<evidence type="ECO:0000256" key="7">
    <source>
        <dbReference type="ARBA" id="ARBA00023140"/>
    </source>
</evidence>
<keyword evidence="12" id="KW-1185">Reference proteome</keyword>
<evidence type="ECO:0000256" key="5">
    <source>
        <dbReference type="ARBA" id="ARBA00022737"/>
    </source>
</evidence>
<evidence type="ECO:0000256" key="4">
    <source>
        <dbReference type="ARBA" id="ARBA00022490"/>
    </source>
</evidence>
<feature type="compositionally biased region" description="Low complexity" evidence="9">
    <location>
        <begin position="189"/>
        <end position="206"/>
    </location>
</feature>
<dbReference type="PANTHER" id="PTHR10130">
    <property type="entry name" value="PEROXISOMAL TARGETING SIGNAL 1 RECEPTOR PEX5"/>
    <property type="match status" value="1"/>
</dbReference>
<dbReference type="EMBL" id="CAJNOQ010001217">
    <property type="protein sequence ID" value="CAF0877646.1"/>
    <property type="molecule type" value="Genomic_DNA"/>
</dbReference>
<feature type="repeat" description="TPR" evidence="8">
    <location>
        <begin position="639"/>
        <end position="672"/>
    </location>
</feature>
<dbReference type="Pfam" id="PF13432">
    <property type="entry name" value="TPR_16"/>
    <property type="match status" value="1"/>
</dbReference>
<evidence type="ECO:0000313" key="12">
    <source>
        <dbReference type="Proteomes" id="UP000663829"/>
    </source>
</evidence>
<dbReference type="GO" id="GO:0005778">
    <property type="term" value="C:peroxisomal membrane"/>
    <property type="evidence" value="ECO:0007669"/>
    <property type="project" value="TreeGrafter"/>
</dbReference>
<comment type="similarity">
    <text evidence="3">Belongs to the peroxisomal targeting signal receptor family.</text>
</comment>
<evidence type="ECO:0000256" key="9">
    <source>
        <dbReference type="SAM" id="MobiDB-lite"/>
    </source>
</evidence>
<dbReference type="GO" id="GO:0005829">
    <property type="term" value="C:cytosol"/>
    <property type="evidence" value="ECO:0007669"/>
    <property type="project" value="TreeGrafter"/>
</dbReference>
<evidence type="ECO:0000256" key="6">
    <source>
        <dbReference type="ARBA" id="ARBA00022803"/>
    </source>
</evidence>
<dbReference type="OrthoDB" id="10006023at2759"/>
<protein>
    <recommendedName>
        <fullName evidence="13">Peroxin-5</fullName>
    </recommendedName>
</protein>
<dbReference type="InterPro" id="IPR011990">
    <property type="entry name" value="TPR-like_helical_dom_sf"/>
</dbReference>
<comment type="subcellular location">
    <subcellularLocation>
        <location evidence="2">Cytoplasm</location>
    </subcellularLocation>
    <subcellularLocation>
        <location evidence="1">Peroxisome</location>
    </subcellularLocation>
</comment>
<dbReference type="SMART" id="SM00028">
    <property type="entry name" value="TPR"/>
    <property type="match status" value="5"/>
</dbReference>
<dbReference type="EMBL" id="CAJOBC010001217">
    <property type="protein sequence ID" value="CAF3664302.1"/>
    <property type="molecule type" value="Genomic_DNA"/>
</dbReference>
<feature type="repeat" description="TPR" evidence="8">
    <location>
        <begin position="605"/>
        <end position="638"/>
    </location>
</feature>
<dbReference type="AlphaFoldDB" id="A0A813XSQ6"/>